<dbReference type="InterPro" id="IPR029044">
    <property type="entry name" value="Nucleotide-diphossugar_trans"/>
</dbReference>
<name>A0A495VDS4_9GAMM</name>
<dbReference type="SUPFAM" id="SSF53448">
    <property type="entry name" value="Nucleotide-diphospho-sugar transferases"/>
    <property type="match status" value="1"/>
</dbReference>
<dbReference type="InterPro" id="IPR001173">
    <property type="entry name" value="Glyco_trans_2-like"/>
</dbReference>
<evidence type="ECO:0000313" key="3">
    <source>
        <dbReference type="Proteomes" id="UP000274556"/>
    </source>
</evidence>
<dbReference type="PANTHER" id="PTHR22916:SF3">
    <property type="entry name" value="UDP-GLCNAC:BETAGAL BETA-1,3-N-ACETYLGLUCOSAMINYLTRANSFERASE-LIKE PROTEIN 1"/>
    <property type="match status" value="1"/>
</dbReference>
<gene>
    <name evidence="2" type="ORF">BDD21_4983</name>
</gene>
<dbReference type="GO" id="GO:0016758">
    <property type="term" value="F:hexosyltransferase activity"/>
    <property type="evidence" value="ECO:0007669"/>
    <property type="project" value="UniProtKB-ARBA"/>
</dbReference>
<accession>A0A495VDS4</accession>
<dbReference type="AlphaFoldDB" id="A0A495VDS4"/>
<protein>
    <submittedName>
        <fullName evidence="2">Glycosyl transferase family 2</fullName>
    </submittedName>
</protein>
<organism evidence="2 3">
    <name type="scientific">Thiocapsa rosea</name>
    <dbReference type="NCBI Taxonomy" id="69360"/>
    <lineage>
        <taxon>Bacteria</taxon>
        <taxon>Pseudomonadati</taxon>
        <taxon>Pseudomonadota</taxon>
        <taxon>Gammaproteobacteria</taxon>
        <taxon>Chromatiales</taxon>
        <taxon>Chromatiaceae</taxon>
        <taxon>Thiocapsa</taxon>
    </lineage>
</organism>
<dbReference type="OrthoDB" id="9802649at2"/>
<keyword evidence="2" id="KW-0808">Transferase</keyword>
<evidence type="ECO:0000259" key="1">
    <source>
        <dbReference type="Pfam" id="PF00535"/>
    </source>
</evidence>
<feature type="domain" description="Glycosyltransferase 2-like" evidence="1">
    <location>
        <begin position="8"/>
        <end position="176"/>
    </location>
</feature>
<sequence>MSYQPLVSVCTPVYNGEKFLAECISGVLAQRYENFEYIIVDNASTDATPDIIEEFRKKDPRIKVFRNPETAFVIDNLMACATRCSSESAWVKYALADDYLFPNTLEEMVRVGEMSPDIGLVSAYRMYGMQWTNVGLPMDQSVFKGSEILKRQLLRKLHVCSSSPNTILYRKSAFDAVGGLDRRYLHADTELALRLLDRHDLGFAHCVFTKTGLHDARQEKGSVYSGLVIREYLDFGFRRLGEYRSVSFTAKEREELADYYTRSIWEFFGKKTAHFDIKNIKLMLDSCPEEVRSKLVRALFKRPGPVLKGFVRELFRVKKGRV</sequence>
<dbReference type="PANTHER" id="PTHR22916">
    <property type="entry name" value="GLYCOSYLTRANSFERASE"/>
    <property type="match status" value="1"/>
</dbReference>
<dbReference type="EMBL" id="RBXL01000001">
    <property type="protein sequence ID" value="RKT47414.1"/>
    <property type="molecule type" value="Genomic_DNA"/>
</dbReference>
<comment type="caution">
    <text evidence="2">The sequence shown here is derived from an EMBL/GenBank/DDBJ whole genome shotgun (WGS) entry which is preliminary data.</text>
</comment>
<dbReference type="Pfam" id="PF00535">
    <property type="entry name" value="Glycos_transf_2"/>
    <property type="match status" value="1"/>
</dbReference>
<dbReference type="RefSeq" id="WP_120799391.1">
    <property type="nucleotide sequence ID" value="NZ_RBXL01000001.1"/>
</dbReference>
<keyword evidence="3" id="KW-1185">Reference proteome</keyword>
<proteinExistence type="predicted"/>
<dbReference type="Proteomes" id="UP000274556">
    <property type="component" value="Unassembled WGS sequence"/>
</dbReference>
<evidence type="ECO:0000313" key="2">
    <source>
        <dbReference type="EMBL" id="RKT47414.1"/>
    </source>
</evidence>
<reference evidence="2 3" key="1">
    <citation type="submission" date="2018-10" db="EMBL/GenBank/DDBJ databases">
        <title>Genomic Encyclopedia of Archaeal and Bacterial Type Strains, Phase II (KMG-II): from individual species to whole genera.</title>
        <authorList>
            <person name="Goeker M."/>
        </authorList>
    </citation>
    <scope>NUCLEOTIDE SEQUENCE [LARGE SCALE GENOMIC DNA]</scope>
    <source>
        <strain evidence="2 3">DSM 235</strain>
    </source>
</reference>
<dbReference type="Gene3D" id="3.90.550.10">
    <property type="entry name" value="Spore Coat Polysaccharide Biosynthesis Protein SpsA, Chain A"/>
    <property type="match status" value="1"/>
</dbReference>